<dbReference type="InterPro" id="IPR046956">
    <property type="entry name" value="RLP23-like"/>
</dbReference>
<keyword evidence="7" id="KW-0677">Repeat</keyword>
<dbReference type="Gene3D" id="3.80.10.10">
    <property type="entry name" value="Ribonuclease Inhibitor"/>
    <property type="match status" value="3"/>
</dbReference>
<evidence type="ECO:0000256" key="12">
    <source>
        <dbReference type="SAM" id="Phobius"/>
    </source>
</evidence>
<keyword evidence="11" id="KW-0325">Glycoprotein</keyword>
<dbReference type="PANTHER" id="PTHR48061:SF46">
    <property type="entry name" value="LEUCINE-RICH REPEAT-CONTAINING N-TERMINAL PLANT-TYPE DOMAIN-CONTAINING PROTEIN"/>
    <property type="match status" value="1"/>
</dbReference>
<accession>A0AAV5J5K8</accession>
<evidence type="ECO:0000256" key="2">
    <source>
        <dbReference type="ARBA" id="ARBA00009592"/>
    </source>
</evidence>
<dbReference type="FunFam" id="3.80.10.10:FF:000213">
    <property type="entry name" value="Tyrosine-sulfated glycopeptide receptor 1"/>
    <property type="match status" value="1"/>
</dbReference>
<dbReference type="PRINTS" id="PR00019">
    <property type="entry name" value="LEURICHRPT"/>
</dbReference>
<dbReference type="Pfam" id="PF13855">
    <property type="entry name" value="LRR_8"/>
    <property type="match status" value="2"/>
</dbReference>
<dbReference type="Proteomes" id="UP001054252">
    <property type="component" value="Unassembled WGS sequence"/>
</dbReference>
<organism evidence="14 15">
    <name type="scientific">Rubroshorea leprosula</name>
    <dbReference type="NCBI Taxonomy" id="152421"/>
    <lineage>
        <taxon>Eukaryota</taxon>
        <taxon>Viridiplantae</taxon>
        <taxon>Streptophyta</taxon>
        <taxon>Embryophyta</taxon>
        <taxon>Tracheophyta</taxon>
        <taxon>Spermatophyta</taxon>
        <taxon>Magnoliopsida</taxon>
        <taxon>eudicotyledons</taxon>
        <taxon>Gunneridae</taxon>
        <taxon>Pentapetalae</taxon>
        <taxon>rosids</taxon>
        <taxon>malvids</taxon>
        <taxon>Malvales</taxon>
        <taxon>Dipterocarpaceae</taxon>
        <taxon>Rubroshorea</taxon>
    </lineage>
</organism>
<keyword evidence="5 12" id="KW-0812">Transmembrane</keyword>
<comment type="similarity">
    <text evidence="2">Belongs to the RLP family.</text>
</comment>
<evidence type="ECO:0000256" key="8">
    <source>
        <dbReference type="ARBA" id="ARBA00022989"/>
    </source>
</evidence>
<evidence type="ECO:0000256" key="10">
    <source>
        <dbReference type="ARBA" id="ARBA00023170"/>
    </source>
</evidence>
<dbReference type="InterPro" id="IPR032675">
    <property type="entry name" value="LRR_dom_sf"/>
</dbReference>
<feature type="signal peptide" evidence="13">
    <location>
        <begin position="1"/>
        <end position="23"/>
    </location>
</feature>
<dbReference type="SMART" id="SM00369">
    <property type="entry name" value="LRR_TYP"/>
    <property type="match status" value="6"/>
</dbReference>
<keyword evidence="3" id="KW-1003">Cell membrane</keyword>
<keyword evidence="8 12" id="KW-1133">Transmembrane helix</keyword>
<dbReference type="EMBL" id="BPVZ01000023">
    <property type="protein sequence ID" value="GKV05288.1"/>
    <property type="molecule type" value="Genomic_DNA"/>
</dbReference>
<keyword evidence="10" id="KW-0675">Receptor</keyword>
<sequence length="776" mass="86601">MGFSLKLCPLVFLLLFFLAFSFSSSSSSSSATQLCSHEHATFLLQFSSAFSINKSASECEYFSSVKSYSKTLSWKEGTDCCFWDGITCDNITGNVIDLDLSCSNLYGSFPSNSSLFLIKSLESLNLSNNDFNLSKIPREIGQFVSLKHLDLSYSLFSGQFPNEITHLSKLVSLNLSNFELKLEEATFKSLAQNLSEIRELILSEVNLSSLNPRYVMNLSSSLIDLDLSSSDLEGKFPHNILQFPNLKSLTLGGSEQLTISLPKSNLSSPLEFLDLEYMRCSELFHSISDLKSLKVLILECNLEGSIPSSIGNLSQLSMVDLSSNNLSGNDTLEYLNLSHNFLMALEQIPWRNIRTLDIRSNMLQGVFPVPPIKMIFLLISTNNLSGEISSELCKANSLEILDFSHNNLSGMIPNCLPKLSKSLFVLNMQANRFHGNMPSMFPKGCRIQNFNLHGNQMEGLLPRSLVNCRMLEVLDIGNNNIKDTFPYWLESLPKLQVLVLRSNKFHGFVHNTKANSSFPKLRVLDLSNNNFVGPLPVHYIENLKAMVNAQEDGKNSAQYMGGRFSYEYSIMVTMKGLFIELEKVLTIFSSFDLSKNKFVGEIPKVIGKLSSLKGLNLSHNNLNGSIPHSLGNLTNLEWLDLSSNELVGEIPQELVSLTSLSVLDLSNNQLDGCIPQGNQFNTFENSSYKGNPMLYGFPLTKSCDGNGMLQQPLGSFHGKVHKLWEFGWRVVLLGYVCGLVFGLLMGYFAFQIGKPKWFVTLFVGQHNQKARNVKKA</sequence>
<evidence type="ECO:0000256" key="11">
    <source>
        <dbReference type="ARBA" id="ARBA00023180"/>
    </source>
</evidence>
<keyword evidence="9 12" id="KW-0472">Membrane</keyword>
<evidence type="ECO:0000256" key="13">
    <source>
        <dbReference type="SAM" id="SignalP"/>
    </source>
</evidence>
<evidence type="ECO:0000256" key="7">
    <source>
        <dbReference type="ARBA" id="ARBA00022737"/>
    </source>
</evidence>
<comment type="caution">
    <text evidence="14">The sequence shown here is derived from an EMBL/GenBank/DDBJ whole genome shotgun (WGS) entry which is preliminary data.</text>
</comment>
<gene>
    <name evidence="14" type="ORF">SLEP1_g17318</name>
</gene>
<proteinExistence type="inferred from homology"/>
<dbReference type="InterPro" id="IPR001611">
    <property type="entry name" value="Leu-rich_rpt"/>
</dbReference>
<evidence type="ECO:0000313" key="14">
    <source>
        <dbReference type="EMBL" id="GKV05288.1"/>
    </source>
</evidence>
<evidence type="ECO:0000256" key="9">
    <source>
        <dbReference type="ARBA" id="ARBA00023136"/>
    </source>
</evidence>
<feature type="transmembrane region" description="Helical" evidence="12">
    <location>
        <begin position="726"/>
        <end position="750"/>
    </location>
</feature>
<dbReference type="GO" id="GO:0005886">
    <property type="term" value="C:plasma membrane"/>
    <property type="evidence" value="ECO:0007669"/>
    <property type="project" value="UniProtKB-SubCell"/>
</dbReference>
<feature type="chain" id="PRO_5043585267" description="Receptor-like protein 12" evidence="13">
    <location>
        <begin position="24"/>
        <end position="776"/>
    </location>
</feature>
<keyword evidence="15" id="KW-1185">Reference proteome</keyword>
<evidence type="ECO:0000256" key="4">
    <source>
        <dbReference type="ARBA" id="ARBA00022614"/>
    </source>
</evidence>
<reference evidence="14 15" key="1">
    <citation type="journal article" date="2021" name="Commun. Biol.">
        <title>The genome of Shorea leprosula (Dipterocarpaceae) highlights the ecological relevance of drought in aseasonal tropical rainforests.</title>
        <authorList>
            <person name="Ng K.K.S."/>
            <person name="Kobayashi M.J."/>
            <person name="Fawcett J.A."/>
            <person name="Hatakeyama M."/>
            <person name="Paape T."/>
            <person name="Ng C.H."/>
            <person name="Ang C.C."/>
            <person name="Tnah L.H."/>
            <person name="Lee C.T."/>
            <person name="Nishiyama T."/>
            <person name="Sese J."/>
            <person name="O'Brien M.J."/>
            <person name="Copetti D."/>
            <person name="Mohd Noor M.I."/>
            <person name="Ong R.C."/>
            <person name="Putra M."/>
            <person name="Sireger I.Z."/>
            <person name="Indrioko S."/>
            <person name="Kosugi Y."/>
            <person name="Izuno A."/>
            <person name="Isagi Y."/>
            <person name="Lee S.L."/>
            <person name="Shimizu K.K."/>
        </authorList>
    </citation>
    <scope>NUCLEOTIDE SEQUENCE [LARGE SCALE GENOMIC DNA]</scope>
    <source>
        <strain evidence="14">214</strain>
    </source>
</reference>
<evidence type="ECO:0000256" key="5">
    <source>
        <dbReference type="ARBA" id="ARBA00022692"/>
    </source>
</evidence>
<dbReference type="SUPFAM" id="SSF52058">
    <property type="entry name" value="L domain-like"/>
    <property type="match status" value="2"/>
</dbReference>
<evidence type="ECO:0000256" key="3">
    <source>
        <dbReference type="ARBA" id="ARBA00022475"/>
    </source>
</evidence>
<evidence type="ECO:0000256" key="6">
    <source>
        <dbReference type="ARBA" id="ARBA00022729"/>
    </source>
</evidence>
<name>A0AAV5J5K8_9ROSI</name>
<dbReference type="AlphaFoldDB" id="A0AAV5J5K8"/>
<keyword evidence="6 13" id="KW-0732">Signal</keyword>
<dbReference type="PANTHER" id="PTHR48061">
    <property type="entry name" value="LEUCINE-RICH REPEAT RECEPTOR PROTEIN KINASE EMS1-LIKE-RELATED"/>
    <property type="match status" value="1"/>
</dbReference>
<dbReference type="Pfam" id="PF00560">
    <property type="entry name" value="LRR_1"/>
    <property type="match status" value="5"/>
</dbReference>
<protein>
    <recommendedName>
        <fullName evidence="16">Receptor-like protein 12</fullName>
    </recommendedName>
</protein>
<dbReference type="InterPro" id="IPR003591">
    <property type="entry name" value="Leu-rich_rpt_typical-subtyp"/>
</dbReference>
<evidence type="ECO:0000313" key="15">
    <source>
        <dbReference type="Proteomes" id="UP001054252"/>
    </source>
</evidence>
<evidence type="ECO:0000256" key="1">
    <source>
        <dbReference type="ARBA" id="ARBA00004251"/>
    </source>
</evidence>
<keyword evidence="4" id="KW-0433">Leucine-rich repeat</keyword>
<comment type="subcellular location">
    <subcellularLocation>
        <location evidence="1">Cell membrane</location>
        <topology evidence="1">Single-pass type I membrane protein</topology>
    </subcellularLocation>
</comment>
<evidence type="ECO:0008006" key="16">
    <source>
        <dbReference type="Google" id="ProtNLM"/>
    </source>
</evidence>